<comment type="caution">
    <text evidence="1">The sequence shown here is derived from an EMBL/GenBank/DDBJ whole genome shotgun (WGS) entry which is preliminary data.</text>
</comment>
<dbReference type="EMBL" id="JACJTU010000016">
    <property type="protein sequence ID" value="MBD2735843.1"/>
    <property type="molecule type" value="Genomic_DNA"/>
</dbReference>
<organism evidence="1 2">
    <name type="scientific">Nostoc paludosum FACHB-159</name>
    <dbReference type="NCBI Taxonomy" id="2692908"/>
    <lineage>
        <taxon>Bacteria</taxon>
        <taxon>Bacillati</taxon>
        <taxon>Cyanobacteriota</taxon>
        <taxon>Cyanophyceae</taxon>
        <taxon>Nostocales</taxon>
        <taxon>Nostocaceae</taxon>
        <taxon>Nostoc</taxon>
    </lineage>
</organism>
<name>A0ABR8KAE1_9NOSO</name>
<sequence>MAIAVVKPSSWLENGIVVTKVNNLNFFKLTDELQARMQELVDGKQADSLTPEQAAELEAIGELIVIVTYMNGMIANEAQQSQENETWEQKLDKN</sequence>
<gene>
    <name evidence="1" type="ORF">H6H03_18425</name>
</gene>
<reference evidence="1 2" key="1">
    <citation type="journal article" date="2020" name="ISME J.">
        <title>Comparative genomics reveals insights into cyanobacterial evolution and habitat adaptation.</title>
        <authorList>
            <person name="Chen M.Y."/>
            <person name="Teng W.K."/>
            <person name="Zhao L."/>
            <person name="Hu C.X."/>
            <person name="Zhou Y.K."/>
            <person name="Han B.P."/>
            <person name="Song L.R."/>
            <person name="Shu W.S."/>
        </authorList>
    </citation>
    <scope>NUCLEOTIDE SEQUENCE [LARGE SCALE GENOMIC DNA]</scope>
    <source>
        <strain evidence="1 2">FACHB-159</strain>
    </source>
</reference>
<evidence type="ECO:0000313" key="2">
    <source>
        <dbReference type="Proteomes" id="UP000637383"/>
    </source>
</evidence>
<accession>A0ABR8KAE1</accession>
<evidence type="ECO:0000313" key="1">
    <source>
        <dbReference type="EMBL" id="MBD2735843.1"/>
    </source>
</evidence>
<protein>
    <submittedName>
        <fullName evidence="1">Uncharacterized protein</fullName>
    </submittedName>
</protein>
<dbReference type="Proteomes" id="UP000637383">
    <property type="component" value="Unassembled WGS sequence"/>
</dbReference>
<keyword evidence="2" id="KW-1185">Reference proteome</keyword>
<proteinExistence type="predicted"/>